<dbReference type="UniPathway" id="UPA00109">
    <property type="reaction ID" value="UER00188"/>
</dbReference>
<dbReference type="Gene3D" id="3.20.20.60">
    <property type="entry name" value="Phosphoenolpyruvate-binding domains"/>
    <property type="match status" value="1"/>
</dbReference>
<protein>
    <recommendedName>
        <fullName evidence="3">pyruvate kinase</fullName>
        <ecNumber evidence="3">2.7.1.40</ecNumber>
    </recommendedName>
</protein>
<proteinExistence type="inferred from homology"/>
<dbReference type="AlphaFoldDB" id="A0A3S4M509"/>
<dbReference type="GO" id="GO:0004743">
    <property type="term" value="F:pyruvate kinase activity"/>
    <property type="evidence" value="ECO:0007669"/>
    <property type="project" value="UniProtKB-EC"/>
</dbReference>
<evidence type="ECO:0000256" key="1">
    <source>
        <dbReference type="ARBA" id="ARBA00004997"/>
    </source>
</evidence>
<evidence type="ECO:0000256" key="11">
    <source>
        <dbReference type="ARBA" id="ARBA00023317"/>
    </source>
</evidence>
<keyword evidence="7 13" id="KW-0418">Kinase</keyword>
<organism evidence="13 14">
    <name type="scientific">Citrobacter koseri</name>
    <name type="common">Citrobacter diversus</name>
    <dbReference type="NCBI Taxonomy" id="545"/>
    <lineage>
        <taxon>Bacteria</taxon>
        <taxon>Pseudomonadati</taxon>
        <taxon>Pseudomonadota</taxon>
        <taxon>Gammaproteobacteria</taxon>
        <taxon>Enterobacterales</taxon>
        <taxon>Enterobacteriaceae</taxon>
        <taxon>Citrobacter</taxon>
    </lineage>
</organism>
<keyword evidence="6" id="KW-0547">Nucleotide-binding</keyword>
<dbReference type="GO" id="GO:0016301">
    <property type="term" value="F:kinase activity"/>
    <property type="evidence" value="ECO:0007669"/>
    <property type="project" value="UniProtKB-KW"/>
</dbReference>
<comment type="similarity">
    <text evidence="2">Belongs to the pyruvate kinase family.</text>
</comment>
<dbReference type="GO" id="GO:0000287">
    <property type="term" value="F:magnesium ion binding"/>
    <property type="evidence" value="ECO:0007669"/>
    <property type="project" value="InterPro"/>
</dbReference>
<accession>A0A3S4M509</accession>
<keyword evidence="11 13" id="KW-0670">Pyruvate</keyword>
<dbReference type="InterPro" id="IPR040442">
    <property type="entry name" value="Pyrv_kinase-like_dom_sf"/>
</dbReference>
<dbReference type="InterPro" id="IPR015813">
    <property type="entry name" value="Pyrv/PenolPyrv_kinase-like_dom"/>
</dbReference>
<evidence type="ECO:0000259" key="12">
    <source>
        <dbReference type="Pfam" id="PF00224"/>
    </source>
</evidence>
<dbReference type="InterPro" id="IPR015806">
    <property type="entry name" value="Pyrv_Knase_insert_dom_sf"/>
</dbReference>
<gene>
    <name evidence="13" type="primary">pykA_1</name>
    <name evidence="13" type="ORF">NCTC11075_00570</name>
</gene>
<dbReference type="Proteomes" id="UP000270272">
    <property type="component" value="Chromosome"/>
</dbReference>
<evidence type="ECO:0000256" key="5">
    <source>
        <dbReference type="ARBA" id="ARBA00022723"/>
    </source>
</evidence>
<name>A0A3S4M509_CITKO</name>
<reference evidence="13 14" key="1">
    <citation type="submission" date="2018-12" db="EMBL/GenBank/DDBJ databases">
        <authorList>
            <consortium name="Pathogen Informatics"/>
        </authorList>
    </citation>
    <scope>NUCLEOTIDE SEQUENCE [LARGE SCALE GENOMIC DNA]</scope>
    <source>
        <strain evidence="13 14">NCTC11075</strain>
    </source>
</reference>
<dbReference type="EMBL" id="LR134204">
    <property type="protein sequence ID" value="VEB84847.1"/>
    <property type="molecule type" value="Genomic_DNA"/>
</dbReference>
<keyword evidence="4 13" id="KW-0808">Transferase</keyword>
<dbReference type="InterPro" id="IPR001697">
    <property type="entry name" value="Pyr_Knase"/>
</dbReference>
<evidence type="ECO:0000313" key="14">
    <source>
        <dbReference type="Proteomes" id="UP000270272"/>
    </source>
</evidence>
<keyword evidence="10" id="KW-0324">Glycolysis</keyword>
<dbReference type="GO" id="GO:0005524">
    <property type="term" value="F:ATP binding"/>
    <property type="evidence" value="ECO:0007669"/>
    <property type="project" value="UniProtKB-KW"/>
</dbReference>
<dbReference type="GO" id="GO:0030955">
    <property type="term" value="F:potassium ion binding"/>
    <property type="evidence" value="ECO:0007669"/>
    <property type="project" value="InterPro"/>
</dbReference>
<evidence type="ECO:0000256" key="3">
    <source>
        <dbReference type="ARBA" id="ARBA00012142"/>
    </source>
</evidence>
<dbReference type="SUPFAM" id="SSF51621">
    <property type="entry name" value="Phosphoenolpyruvate/pyruvate domain"/>
    <property type="match status" value="1"/>
</dbReference>
<keyword evidence="5" id="KW-0479">Metal-binding</keyword>
<dbReference type="PANTHER" id="PTHR11817">
    <property type="entry name" value="PYRUVATE KINASE"/>
    <property type="match status" value="1"/>
</dbReference>
<dbReference type="Pfam" id="PF00224">
    <property type="entry name" value="PK"/>
    <property type="match status" value="1"/>
</dbReference>
<keyword evidence="8" id="KW-0067">ATP-binding</keyword>
<dbReference type="Gene3D" id="2.40.33.10">
    <property type="entry name" value="PK beta-barrel domain-like"/>
    <property type="match status" value="1"/>
</dbReference>
<evidence type="ECO:0000256" key="6">
    <source>
        <dbReference type="ARBA" id="ARBA00022741"/>
    </source>
</evidence>
<dbReference type="InterPro" id="IPR015793">
    <property type="entry name" value="Pyrv_Knase_brl"/>
</dbReference>
<evidence type="ECO:0000256" key="8">
    <source>
        <dbReference type="ARBA" id="ARBA00022840"/>
    </source>
</evidence>
<evidence type="ECO:0000313" key="13">
    <source>
        <dbReference type="EMBL" id="VEB84847.1"/>
    </source>
</evidence>
<dbReference type="InterPro" id="IPR011037">
    <property type="entry name" value="Pyrv_Knase-like_insert_dom_sf"/>
</dbReference>
<feature type="domain" description="Pyruvate kinase barrel" evidence="12">
    <location>
        <begin position="23"/>
        <end position="160"/>
    </location>
</feature>
<sequence>MFTQHQVVFSQRSITCPEGFAEPKIVTTLGPATDRDNNLEKIIAAGANVVRMNFSHGTPEDHKVRADKVREIAAKLGRHVAILGDLQGPKIRVSTFKEGKVFLNIGDKFLLDANLGKGEGDKDKVGIDYKGLPADVVPGDILLLDDGRVQLKVAGSSGHESLHRSDRRRPAL</sequence>
<dbReference type="SUPFAM" id="SSF50800">
    <property type="entry name" value="PK beta-barrel domain-like"/>
    <property type="match status" value="1"/>
</dbReference>
<evidence type="ECO:0000256" key="2">
    <source>
        <dbReference type="ARBA" id="ARBA00008663"/>
    </source>
</evidence>
<evidence type="ECO:0000256" key="4">
    <source>
        <dbReference type="ARBA" id="ARBA00022679"/>
    </source>
</evidence>
<comment type="pathway">
    <text evidence="1">Carbohydrate degradation; glycolysis; pyruvate from D-glyceraldehyde 3-phosphate: step 5/5.</text>
</comment>
<evidence type="ECO:0000256" key="7">
    <source>
        <dbReference type="ARBA" id="ARBA00022777"/>
    </source>
</evidence>
<keyword evidence="9" id="KW-0460">Magnesium</keyword>
<dbReference type="EC" id="2.7.1.40" evidence="3"/>
<evidence type="ECO:0000256" key="10">
    <source>
        <dbReference type="ARBA" id="ARBA00023152"/>
    </source>
</evidence>
<evidence type="ECO:0000256" key="9">
    <source>
        <dbReference type="ARBA" id="ARBA00022842"/>
    </source>
</evidence>